<proteinExistence type="predicted"/>
<gene>
    <name evidence="2" type="primary">TNNI3K</name>
    <name evidence="2" type="ORF">Hypma_000443</name>
</gene>
<dbReference type="GO" id="GO:0005524">
    <property type="term" value="F:ATP binding"/>
    <property type="evidence" value="ECO:0007669"/>
    <property type="project" value="InterPro"/>
</dbReference>
<dbReference type="STRING" id="39966.A0A369JCF0"/>
<evidence type="ECO:0000313" key="2">
    <source>
        <dbReference type="EMBL" id="RDB18105.1"/>
    </source>
</evidence>
<feature type="domain" description="Protein kinase" evidence="1">
    <location>
        <begin position="128"/>
        <end position="396"/>
    </location>
</feature>
<dbReference type="PROSITE" id="PS50011">
    <property type="entry name" value="PROTEIN_KINASE_DOM"/>
    <property type="match status" value="1"/>
</dbReference>
<dbReference type="InterPro" id="IPR051681">
    <property type="entry name" value="Ser/Thr_Kinases-Pseudokinases"/>
</dbReference>
<dbReference type="EMBL" id="LUEZ02000106">
    <property type="protein sequence ID" value="RDB18105.1"/>
    <property type="molecule type" value="Genomic_DNA"/>
</dbReference>
<reference evidence="2" key="1">
    <citation type="submission" date="2018-04" db="EMBL/GenBank/DDBJ databases">
        <title>Whole genome sequencing of Hypsizygus marmoreus.</title>
        <authorList>
            <person name="Choi I.-G."/>
            <person name="Min B."/>
            <person name="Kim J.-G."/>
            <person name="Kim S."/>
            <person name="Oh Y.-L."/>
            <person name="Kong W.-S."/>
            <person name="Park H."/>
            <person name="Jeong J."/>
            <person name="Song E.-S."/>
        </authorList>
    </citation>
    <scope>NUCLEOTIDE SEQUENCE [LARGE SCALE GENOMIC DNA]</scope>
    <source>
        <strain evidence="2">51987-8</strain>
    </source>
</reference>
<dbReference type="AlphaFoldDB" id="A0A369JCF0"/>
<organism evidence="2 3">
    <name type="scientific">Hypsizygus marmoreus</name>
    <name type="common">White beech mushroom</name>
    <name type="synonym">Agaricus marmoreus</name>
    <dbReference type="NCBI Taxonomy" id="39966"/>
    <lineage>
        <taxon>Eukaryota</taxon>
        <taxon>Fungi</taxon>
        <taxon>Dikarya</taxon>
        <taxon>Basidiomycota</taxon>
        <taxon>Agaricomycotina</taxon>
        <taxon>Agaricomycetes</taxon>
        <taxon>Agaricomycetidae</taxon>
        <taxon>Agaricales</taxon>
        <taxon>Tricholomatineae</taxon>
        <taxon>Lyophyllaceae</taxon>
        <taxon>Hypsizygus</taxon>
    </lineage>
</organism>
<keyword evidence="3" id="KW-1185">Reference proteome</keyword>
<comment type="caution">
    <text evidence="2">The sequence shown here is derived from an EMBL/GenBank/DDBJ whole genome shotgun (WGS) entry which is preliminary data.</text>
</comment>
<dbReference type="InterPro" id="IPR008266">
    <property type="entry name" value="Tyr_kinase_AS"/>
</dbReference>
<sequence length="407" mass="45333">MSLHSESNESERDDDELKQLVQRWALRSPFVSLSTLEDAEKFILDYARMRDREASHLGLKVLLSQDGFGPDDTLTSLTLSTLDTIELQNLTDEIYAVLTSSNAGPIVTSDIMARIWLSTRALPSQLLVRDVTNVSAHPFAVTASSNVHEGITDSLRMALKTFRRTQVGVPEAAVKRFFFETLISQSLQHPNILPVLGIYSGKSPNIYMASKLVDYGPLPYYLESHPEADRLYLLTKAAKAIAYLHALPDPILHGDVRGMNVLVDGDGQPLLIDLGYSMILDTGTGTFLPAVHTHAGNPRWTAPEKIRPSEYAITLTADSYSFASFMVEVFSGKVPFDHLRNDAAVVIEVLVRQRHPARPTGPYAHQLTDPLWELMQRSWSRDPAARPSMREVHEFLVSMANAKSPRI</sequence>
<dbReference type="SUPFAM" id="SSF56112">
    <property type="entry name" value="Protein kinase-like (PK-like)"/>
    <property type="match status" value="1"/>
</dbReference>
<evidence type="ECO:0000259" key="1">
    <source>
        <dbReference type="PROSITE" id="PS50011"/>
    </source>
</evidence>
<dbReference type="GO" id="GO:0004674">
    <property type="term" value="F:protein serine/threonine kinase activity"/>
    <property type="evidence" value="ECO:0007669"/>
    <property type="project" value="TreeGrafter"/>
</dbReference>
<name>A0A369JCF0_HYPMA</name>
<dbReference type="PANTHER" id="PTHR44329">
    <property type="entry name" value="SERINE/THREONINE-PROTEIN KINASE TNNI3K-RELATED"/>
    <property type="match status" value="1"/>
</dbReference>
<evidence type="ECO:0000313" key="3">
    <source>
        <dbReference type="Proteomes" id="UP000076154"/>
    </source>
</evidence>
<keyword evidence="2" id="KW-0808">Transferase</keyword>
<dbReference type="PROSITE" id="PS00109">
    <property type="entry name" value="PROTEIN_KINASE_TYR"/>
    <property type="match status" value="1"/>
</dbReference>
<dbReference type="Proteomes" id="UP000076154">
    <property type="component" value="Unassembled WGS sequence"/>
</dbReference>
<dbReference type="OrthoDB" id="346907at2759"/>
<dbReference type="InParanoid" id="A0A369JCF0"/>
<dbReference type="InterPro" id="IPR011009">
    <property type="entry name" value="Kinase-like_dom_sf"/>
</dbReference>
<dbReference type="InterPro" id="IPR001245">
    <property type="entry name" value="Ser-Thr/Tyr_kinase_cat_dom"/>
</dbReference>
<protein>
    <submittedName>
        <fullName evidence="2">Serine/threonine-protein kinase TNNI3K</fullName>
    </submittedName>
</protein>
<keyword evidence="2" id="KW-0418">Kinase</keyword>
<dbReference type="Gene3D" id="1.10.510.10">
    <property type="entry name" value="Transferase(Phosphotransferase) domain 1"/>
    <property type="match status" value="1"/>
</dbReference>
<dbReference type="Pfam" id="PF07714">
    <property type="entry name" value="PK_Tyr_Ser-Thr"/>
    <property type="match status" value="1"/>
</dbReference>
<accession>A0A369JCF0</accession>
<dbReference type="InterPro" id="IPR000719">
    <property type="entry name" value="Prot_kinase_dom"/>
</dbReference>